<dbReference type="NCBIfam" id="TIGR02532">
    <property type="entry name" value="IV_pilin_GFxxxE"/>
    <property type="match status" value="1"/>
</dbReference>
<dbReference type="InterPro" id="IPR012902">
    <property type="entry name" value="N_methyl_site"/>
</dbReference>
<keyword evidence="3" id="KW-1185">Reference proteome</keyword>
<evidence type="ECO:0000256" key="1">
    <source>
        <dbReference type="SAM" id="Phobius"/>
    </source>
</evidence>
<dbReference type="InterPro" id="IPR045584">
    <property type="entry name" value="Pilin-like"/>
</dbReference>
<dbReference type="RefSeq" id="WP_092065050.1">
    <property type="nucleotide sequence ID" value="NZ_FNIN01000005.1"/>
</dbReference>
<dbReference type="PANTHER" id="PTHR30093">
    <property type="entry name" value="GENERAL SECRETION PATHWAY PROTEIN G"/>
    <property type="match status" value="1"/>
</dbReference>
<accession>A0A1H0DJV8</accession>
<proteinExistence type="predicted"/>
<dbReference type="SUPFAM" id="SSF54523">
    <property type="entry name" value="Pili subunits"/>
    <property type="match status" value="1"/>
</dbReference>
<dbReference type="EMBL" id="FNIN01000005">
    <property type="protein sequence ID" value="SDN70339.1"/>
    <property type="molecule type" value="Genomic_DNA"/>
</dbReference>
<evidence type="ECO:0000313" key="3">
    <source>
        <dbReference type="Proteomes" id="UP000199602"/>
    </source>
</evidence>
<feature type="transmembrane region" description="Helical" evidence="1">
    <location>
        <begin position="12"/>
        <end position="33"/>
    </location>
</feature>
<organism evidence="2 3">
    <name type="scientific">Desulfonauticus submarinus</name>
    <dbReference type="NCBI Taxonomy" id="206665"/>
    <lineage>
        <taxon>Bacteria</taxon>
        <taxon>Pseudomonadati</taxon>
        <taxon>Thermodesulfobacteriota</taxon>
        <taxon>Desulfovibrionia</taxon>
        <taxon>Desulfovibrionales</taxon>
        <taxon>Desulfonauticaceae</taxon>
        <taxon>Desulfonauticus</taxon>
    </lineage>
</organism>
<dbReference type="STRING" id="206665.SAMN04488516_10547"/>
<keyword evidence="1" id="KW-0812">Transmembrane</keyword>
<dbReference type="PROSITE" id="PS00409">
    <property type="entry name" value="PROKAR_NTER_METHYL"/>
    <property type="match status" value="1"/>
</dbReference>
<dbReference type="AlphaFoldDB" id="A0A1H0DJV8"/>
<gene>
    <name evidence="2" type="ORF">SAMN04488516_10547</name>
</gene>
<dbReference type="Gene3D" id="3.30.700.10">
    <property type="entry name" value="Glycoprotein, Type 4 Pilin"/>
    <property type="match status" value="1"/>
</dbReference>
<protein>
    <submittedName>
        <fullName evidence="2">Prepilin-type N-terminal cleavage/methylation domain-containing protein</fullName>
    </submittedName>
</protein>
<dbReference type="PANTHER" id="PTHR30093:SF7">
    <property type="entry name" value="MSHA MAJOR PILIN SUBUNIT MSHA"/>
    <property type="match status" value="1"/>
</dbReference>
<reference evidence="2 3" key="1">
    <citation type="submission" date="2016-10" db="EMBL/GenBank/DDBJ databases">
        <authorList>
            <person name="de Groot N.N."/>
        </authorList>
    </citation>
    <scope>NUCLEOTIDE SEQUENCE [LARGE SCALE GENOMIC DNA]</scope>
    <source>
        <strain evidence="2 3">DSM 15269</strain>
    </source>
</reference>
<keyword evidence="1" id="KW-1133">Transmembrane helix</keyword>
<name>A0A1H0DJV8_9BACT</name>
<evidence type="ECO:0000313" key="2">
    <source>
        <dbReference type="EMBL" id="SDN70339.1"/>
    </source>
</evidence>
<sequence length="135" mass="14545">MEKKRQHSRQAGFTLIEIIAVLVILGILAAVAVPRFVNLQKEARIKAAQGLVASAQSALSMKYSEALLQNNGDVNATWNTLTTAPNPQSICDNNVQRDGYNGYTLTCSANNNVINIVVTTPDNEDVNGTFTNPGQ</sequence>
<dbReference type="Proteomes" id="UP000199602">
    <property type="component" value="Unassembled WGS sequence"/>
</dbReference>
<dbReference type="OrthoDB" id="5459763at2"/>
<dbReference type="Pfam" id="PF07963">
    <property type="entry name" value="N_methyl"/>
    <property type="match status" value="1"/>
</dbReference>
<keyword evidence="1" id="KW-0472">Membrane</keyword>